<name>A0A7L4ZSU9_9BACT</name>
<dbReference type="EMBL" id="VTWU01000006">
    <property type="protein sequence ID" value="KAA9327484.1"/>
    <property type="molecule type" value="Genomic_DNA"/>
</dbReference>
<protein>
    <submittedName>
        <fullName evidence="1">Uncharacterized protein</fullName>
    </submittedName>
</protein>
<organism evidence="1 2">
    <name type="scientific">Hymenobacter busanensis</name>
    <dbReference type="NCBI Taxonomy" id="2607656"/>
    <lineage>
        <taxon>Bacteria</taxon>
        <taxon>Pseudomonadati</taxon>
        <taxon>Bacteroidota</taxon>
        <taxon>Cytophagia</taxon>
        <taxon>Cytophagales</taxon>
        <taxon>Hymenobacteraceae</taxon>
        <taxon>Hymenobacter</taxon>
    </lineage>
</organism>
<reference evidence="1 2" key="1">
    <citation type="submission" date="2019-09" db="EMBL/GenBank/DDBJ databases">
        <title>Genome sequence of Hymenobacter sp. M3.</title>
        <authorList>
            <person name="Srinivasan S."/>
        </authorList>
    </citation>
    <scope>NUCLEOTIDE SEQUENCE [LARGE SCALE GENOMIC DNA]</scope>
    <source>
        <strain evidence="1 2">M3</strain>
    </source>
</reference>
<evidence type="ECO:0000313" key="1">
    <source>
        <dbReference type="EMBL" id="KAA9327484.1"/>
    </source>
</evidence>
<evidence type="ECO:0000313" key="2">
    <source>
        <dbReference type="Proteomes" id="UP000326380"/>
    </source>
</evidence>
<comment type="caution">
    <text evidence="1">The sequence shown here is derived from an EMBL/GenBank/DDBJ whole genome shotgun (WGS) entry which is preliminary data.</text>
</comment>
<sequence length="160" mass="18612">MRLYIPRHHKNQHHILNYVWRETKRGNNGQLDWPTFTRLSKELRLTPREVERGVYALVDKKYINVSKANGREDVVTTSPAAEVPVMIEQILDDGWELAKTNMLKWLQVWSILVATLISLTSFAMNIWTTSANSKAIEELKLEIVRLRQEKAQTSRSTPDK</sequence>
<accession>A0A7L4ZSU9</accession>
<dbReference type="Proteomes" id="UP000326380">
    <property type="component" value="Unassembled WGS sequence"/>
</dbReference>
<dbReference type="RefSeq" id="WP_151079931.1">
    <property type="nucleotide sequence ID" value="NZ_CP047647.1"/>
</dbReference>
<proteinExistence type="predicted"/>
<dbReference type="AlphaFoldDB" id="A0A7L4ZSU9"/>
<keyword evidence="2" id="KW-1185">Reference proteome</keyword>
<gene>
    <name evidence="1" type="ORF">F0P96_16000</name>
</gene>